<keyword evidence="3" id="KW-1185">Reference proteome</keyword>
<gene>
    <name evidence="2" type="ORF">Mallos_BL60011</name>
</gene>
<dbReference type="InterPro" id="IPR055644">
    <property type="entry name" value="DUF7220"/>
</dbReference>
<sequence>MNLIEGTFCHQGVWWCRRGASVGRGRTPAEAEADCAAVARIIVERREKRVPVDLERRVASSEDLAHGLGAAQATVAALRRQSRRASLIEAATSTAIGFVLSYIAQLAIFPLYGIHVSHGTNLQLIGWFTLISVVRGYWVRRMWDSEWWKRAKKETL</sequence>
<organism evidence="2 3">
    <name type="scientific">Xanthomonas phage Mallos</name>
    <dbReference type="NCBI Taxonomy" id="2939131"/>
    <lineage>
        <taxon>Viruses</taxon>
        <taxon>Duplodnaviria</taxon>
        <taxon>Heunggongvirae</taxon>
        <taxon>Uroviricota</taxon>
        <taxon>Caudoviricetes</taxon>
        <taxon>Mesyanzhinovviridae</taxon>
        <taxon>Bradleyvirinae</taxon>
        <taxon>Mallosvirus</taxon>
        <taxon>Mallosvirus mallos</taxon>
    </lineage>
</organism>
<dbReference type="Pfam" id="PF23858">
    <property type="entry name" value="DUF7220"/>
    <property type="match status" value="1"/>
</dbReference>
<keyword evidence="1" id="KW-0812">Transmembrane</keyword>
<evidence type="ECO:0000313" key="2">
    <source>
        <dbReference type="EMBL" id="URA07119.1"/>
    </source>
</evidence>
<proteinExistence type="predicted"/>
<dbReference type="Proteomes" id="UP001056460">
    <property type="component" value="Segment"/>
</dbReference>
<keyword evidence="1" id="KW-0472">Membrane</keyword>
<dbReference type="EMBL" id="ON189047">
    <property type="protein sequence ID" value="URA07119.1"/>
    <property type="molecule type" value="Genomic_DNA"/>
</dbReference>
<feature type="transmembrane region" description="Helical" evidence="1">
    <location>
        <begin position="87"/>
        <end position="112"/>
    </location>
</feature>
<reference evidence="2" key="1">
    <citation type="journal article" date="2022" name="Viruses">
        <title>Isolation of novel Xanthomonas phages for the plant pathogens X. translucens and X. campestris.</title>
        <authorList>
            <person name="Erdrich S.H."/>
            <person name="Sharma V."/>
            <person name="Schurr U."/>
            <person name="Arsova B."/>
            <person name="Frunzke J."/>
        </authorList>
    </citation>
    <scope>NUCLEOTIDE SEQUENCE</scope>
</reference>
<feature type="transmembrane region" description="Helical" evidence="1">
    <location>
        <begin position="124"/>
        <end position="143"/>
    </location>
</feature>
<evidence type="ECO:0000256" key="1">
    <source>
        <dbReference type="SAM" id="Phobius"/>
    </source>
</evidence>
<evidence type="ECO:0000313" key="3">
    <source>
        <dbReference type="Proteomes" id="UP001056460"/>
    </source>
</evidence>
<protein>
    <submittedName>
        <fullName evidence="2">Uncharacterized protein</fullName>
    </submittedName>
</protein>
<keyword evidence="1" id="KW-1133">Transmembrane helix</keyword>
<name>A0A9E7E242_9CAUD</name>
<accession>A0A9E7E242</accession>